<dbReference type="RefSeq" id="WP_185130455.1">
    <property type="nucleotide sequence ID" value="NZ_JACJVO010000021.1"/>
</dbReference>
<reference evidence="1 2" key="1">
    <citation type="submission" date="2020-08" db="EMBL/GenBank/DDBJ databases">
        <title>Cohnella phylogeny.</title>
        <authorList>
            <person name="Dunlap C."/>
        </authorList>
    </citation>
    <scope>NUCLEOTIDE SEQUENCE [LARGE SCALE GENOMIC DNA]</scope>
    <source>
        <strain evidence="1 2">CBP 2801</strain>
    </source>
</reference>
<dbReference type="EMBL" id="JACJVO010000021">
    <property type="protein sequence ID" value="MBB6732802.1"/>
    <property type="molecule type" value="Genomic_DNA"/>
</dbReference>
<evidence type="ECO:0000313" key="1">
    <source>
        <dbReference type="EMBL" id="MBB6732802.1"/>
    </source>
</evidence>
<protein>
    <submittedName>
        <fullName evidence="1">DUF4259 domain-containing protein</fullName>
    </submittedName>
</protein>
<dbReference type="AlphaFoldDB" id="A0A7X0VWV5"/>
<evidence type="ECO:0000313" key="2">
    <source>
        <dbReference type="Proteomes" id="UP000564644"/>
    </source>
</evidence>
<dbReference type="Pfam" id="PF14078">
    <property type="entry name" value="DUF4259"/>
    <property type="match status" value="1"/>
</dbReference>
<dbReference type="Proteomes" id="UP000564644">
    <property type="component" value="Unassembled WGS sequence"/>
</dbReference>
<accession>A0A7X0VWV5</accession>
<sequence>MGAWGTGVFDNDESLDVRYIFQKYLRKGWTIEQ</sequence>
<organism evidence="1 2">
    <name type="scientific">Cohnella zeiphila</name>
    <dbReference type="NCBI Taxonomy" id="2761120"/>
    <lineage>
        <taxon>Bacteria</taxon>
        <taxon>Bacillati</taxon>
        <taxon>Bacillota</taxon>
        <taxon>Bacilli</taxon>
        <taxon>Bacillales</taxon>
        <taxon>Paenibacillaceae</taxon>
        <taxon>Cohnella</taxon>
    </lineage>
</organism>
<name>A0A7X0VWV5_9BACL</name>
<keyword evidence="2" id="KW-1185">Reference proteome</keyword>
<proteinExistence type="predicted"/>
<comment type="caution">
    <text evidence="1">The sequence shown here is derived from an EMBL/GenBank/DDBJ whole genome shotgun (WGS) entry which is preliminary data.</text>
</comment>
<dbReference type="InterPro" id="IPR025355">
    <property type="entry name" value="DUF4259"/>
</dbReference>
<gene>
    <name evidence="1" type="ORF">H7C18_17960</name>
</gene>